<evidence type="ECO:0000313" key="3">
    <source>
        <dbReference type="Proteomes" id="UP000501690"/>
    </source>
</evidence>
<keyword evidence="3" id="KW-1185">Reference proteome</keyword>
<sequence>MNFTDKSDSSCDYRGVGLITVILNGSGCRDRGEDGGRGGSGGEDGDFGGGGGGEDCDIDGGWGGEDNCGGKGEDDGGDEGGGGEDGGGVRKGQLVDQPLGRSVAQSLHSRGPLHASIGRSAIHESFTC</sequence>
<proteinExistence type="predicted"/>
<protein>
    <submittedName>
        <fullName evidence="2">Uncharacterized protein</fullName>
    </submittedName>
</protein>
<dbReference type="AlphaFoldDB" id="A0A4D6KL98"/>
<dbReference type="Proteomes" id="UP000501690">
    <property type="component" value="Linkage Group LG1"/>
</dbReference>
<organism evidence="2 3">
    <name type="scientific">Vigna unguiculata</name>
    <name type="common">Cowpea</name>
    <dbReference type="NCBI Taxonomy" id="3917"/>
    <lineage>
        <taxon>Eukaryota</taxon>
        <taxon>Viridiplantae</taxon>
        <taxon>Streptophyta</taxon>
        <taxon>Embryophyta</taxon>
        <taxon>Tracheophyta</taxon>
        <taxon>Spermatophyta</taxon>
        <taxon>Magnoliopsida</taxon>
        <taxon>eudicotyledons</taxon>
        <taxon>Gunneridae</taxon>
        <taxon>Pentapetalae</taxon>
        <taxon>rosids</taxon>
        <taxon>fabids</taxon>
        <taxon>Fabales</taxon>
        <taxon>Fabaceae</taxon>
        <taxon>Papilionoideae</taxon>
        <taxon>50 kb inversion clade</taxon>
        <taxon>NPAAA clade</taxon>
        <taxon>indigoferoid/millettioid clade</taxon>
        <taxon>Phaseoleae</taxon>
        <taxon>Vigna</taxon>
    </lineage>
</organism>
<name>A0A4D6KL98_VIGUN</name>
<dbReference type="EMBL" id="CP039345">
    <property type="protein sequence ID" value="QCD78308.1"/>
    <property type="molecule type" value="Genomic_DNA"/>
</dbReference>
<feature type="compositionally biased region" description="Gly residues" evidence="1">
    <location>
        <begin position="37"/>
        <end position="53"/>
    </location>
</feature>
<accession>A0A4D6KL98</accession>
<reference evidence="2 3" key="1">
    <citation type="submission" date="2019-04" db="EMBL/GenBank/DDBJ databases">
        <title>An improved genome assembly and genetic linkage map for asparagus bean, Vigna unguiculata ssp. sesquipedialis.</title>
        <authorList>
            <person name="Xia Q."/>
            <person name="Zhang R."/>
            <person name="Dong Y."/>
        </authorList>
    </citation>
    <scope>NUCLEOTIDE SEQUENCE [LARGE SCALE GENOMIC DNA]</scope>
    <source>
        <tissue evidence="2">Leaf</tissue>
    </source>
</reference>
<feature type="region of interest" description="Disordered" evidence="1">
    <location>
        <begin position="25"/>
        <end position="116"/>
    </location>
</feature>
<gene>
    <name evidence="2" type="ORF">DEO72_LG1g1940</name>
</gene>
<evidence type="ECO:0000313" key="2">
    <source>
        <dbReference type="EMBL" id="QCD78308.1"/>
    </source>
</evidence>
<evidence type="ECO:0000256" key="1">
    <source>
        <dbReference type="SAM" id="MobiDB-lite"/>
    </source>
</evidence>
<feature type="compositionally biased region" description="Gly residues" evidence="1">
    <location>
        <begin position="60"/>
        <end position="70"/>
    </location>
</feature>